<dbReference type="AlphaFoldDB" id="A0A1A2V173"/>
<organism evidence="1 2">
    <name type="scientific">Mycobacterium scrofulaceum</name>
    <dbReference type="NCBI Taxonomy" id="1783"/>
    <lineage>
        <taxon>Bacteria</taxon>
        <taxon>Bacillati</taxon>
        <taxon>Actinomycetota</taxon>
        <taxon>Actinomycetes</taxon>
        <taxon>Mycobacteriales</taxon>
        <taxon>Mycobacteriaceae</taxon>
        <taxon>Mycobacterium</taxon>
    </lineage>
</organism>
<evidence type="ECO:0000313" key="1">
    <source>
        <dbReference type="EMBL" id="OBH94541.1"/>
    </source>
</evidence>
<dbReference type="SUPFAM" id="SSF51011">
    <property type="entry name" value="Glycosyl hydrolase domain"/>
    <property type="match status" value="1"/>
</dbReference>
<sequence>MRDIAWLNPSSREMTHEDWGESIHKCVAVFLNGEAITAPNARGERVVDDSFLLCFNAGEEPVEFVMPNDDYAQEWTVELDTNHPTGDADQVVNAEEKVSLPGRSLLVLRKTM</sequence>
<dbReference type="Proteomes" id="UP000092207">
    <property type="component" value="Unassembled WGS sequence"/>
</dbReference>
<dbReference type="Gene3D" id="2.60.40.1180">
    <property type="entry name" value="Golgi alpha-mannosidase II"/>
    <property type="match status" value="1"/>
</dbReference>
<evidence type="ECO:0000313" key="2">
    <source>
        <dbReference type="Proteomes" id="UP000092207"/>
    </source>
</evidence>
<evidence type="ECO:0008006" key="3">
    <source>
        <dbReference type="Google" id="ProtNLM"/>
    </source>
</evidence>
<accession>A0A1A2V173</accession>
<dbReference type="EMBL" id="LZJY01000307">
    <property type="protein sequence ID" value="OBH94541.1"/>
    <property type="molecule type" value="Genomic_DNA"/>
</dbReference>
<name>A0A1A2V173_MYCSC</name>
<protein>
    <recommendedName>
        <fullName evidence="3">Glycogen debranching enzyme GlgX</fullName>
    </recommendedName>
</protein>
<dbReference type="InterPro" id="IPR013780">
    <property type="entry name" value="Glyco_hydro_b"/>
</dbReference>
<comment type="caution">
    <text evidence="1">The sequence shown here is derived from an EMBL/GenBank/DDBJ whole genome shotgun (WGS) entry which is preliminary data.</text>
</comment>
<reference evidence="1 2" key="1">
    <citation type="submission" date="2016-06" db="EMBL/GenBank/DDBJ databases">
        <authorList>
            <person name="Kjaerup R.B."/>
            <person name="Dalgaard T.S."/>
            <person name="Juul-Madsen H.R."/>
        </authorList>
    </citation>
    <scope>NUCLEOTIDE SEQUENCE [LARGE SCALE GENOMIC DNA]</scope>
    <source>
        <strain evidence="1 2">E2838</strain>
    </source>
</reference>
<gene>
    <name evidence="1" type="ORF">A5679_21985</name>
</gene>
<proteinExistence type="predicted"/>